<evidence type="ECO:0000313" key="5">
    <source>
        <dbReference type="Proteomes" id="UP000291995"/>
    </source>
</evidence>
<evidence type="ECO:0000313" key="3">
    <source>
        <dbReference type="EMBL" id="QBK61815.1"/>
    </source>
</evidence>
<dbReference type="EMBL" id="CP036557">
    <property type="protein sequence ID" value="QBK61815.1"/>
    <property type="molecule type" value="Genomic_DNA"/>
</dbReference>
<evidence type="ECO:0000313" key="2">
    <source>
        <dbReference type="EMBL" id="ATQ15831.1"/>
    </source>
</evidence>
<organism evidence="3 5">
    <name type="scientific">Borrelia miyamotoi</name>
    <dbReference type="NCBI Taxonomy" id="47466"/>
    <lineage>
        <taxon>Bacteria</taxon>
        <taxon>Pseudomonadati</taxon>
        <taxon>Spirochaetota</taxon>
        <taxon>Spirochaetia</taxon>
        <taxon>Spirochaetales</taxon>
        <taxon>Borreliaceae</taxon>
        <taxon>Borrelia</taxon>
    </lineage>
</organism>
<sequence length="520" mass="60859">MAIFFKGKYFILSLVFLIFLSLFIFSGFLFYLKPIIYEISPMPASHENVLIIKGYNLGDNVGEININDHYLMKSSIVSWNNEQVVFRITDEINSGLVFVRNDKGVSNEIFLVISRQVPIKLDEEKTPFLFDSQDLVLMTNVPVTLRGKNLASDSDIVEIFIQTKQERYKVFPEDILSLSGEEIKFIPPKTLHFDGEIFLLVNGVESNRISFNFGTNFFKWNLKRGRSFKIFHEIYCVNVNDKDFSLASDDINFNLFYLSPIENERQKIKFLYNNGTELNLSNLFFKSLKSNKYHLKFEVKTYKLDLEISDRKAFESVKVNTDSNMYEFKTYVLNKKNRYLSYNSLDLSSINFNINKKKNSNSVYDLSKSIIDALVSHFTLLDNDLTLDESIKVRKISADNLIILTNLLFLRNNIPLRNAVGFYFDSKSSTLKEHTWCEFFLEYVGFIYFDVVNAVLFKDSSNYFLNMSEDYIHYGYKEDFDDNLLFNGYLDLVFFKYKSLINNNYSLSHRITLEENIDSR</sequence>
<protein>
    <submittedName>
        <fullName evidence="3">DNA-binding protein</fullName>
    </submittedName>
</protein>
<feature type="transmembrane region" description="Helical" evidence="1">
    <location>
        <begin position="9"/>
        <end position="32"/>
    </location>
</feature>
<keyword evidence="1" id="KW-1133">Transmembrane helix</keyword>
<dbReference type="SUPFAM" id="SSF81296">
    <property type="entry name" value="E set domains"/>
    <property type="match status" value="1"/>
</dbReference>
<reference evidence="3" key="2">
    <citation type="submission" date="2022-12" db="EMBL/GenBank/DDBJ databases">
        <title>Whole genome sequencing of Borrelia miyamotoi strains isolated at the Russian territory.</title>
        <authorList>
            <person name="Kuleshov K.V."/>
            <person name="Platonov A.E."/>
            <person name="Goptar I.A."/>
            <person name="Shipulin G.A."/>
            <person name="Markelov M.L."/>
            <person name="Koetsveld J."/>
            <person name="Kolyasnikova N.M."/>
            <person name="Sarksyan D.S."/>
            <person name="Toporkova M.G."/>
            <person name="Hovius J.W."/>
        </authorList>
    </citation>
    <scope>NUCLEOTIDE SEQUENCE</scope>
    <source>
        <strain evidence="2">Yekat-1</strain>
        <strain evidence="3">Yekat-76</strain>
    </source>
</reference>
<dbReference type="InterPro" id="IPR013783">
    <property type="entry name" value="Ig-like_fold"/>
</dbReference>
<keyword evidence="1" id="KW-0812">Transmembrane</keyword>
<evidence type="ECO:0000313" key="4">
    <source>
        <dbReference type="Proteomes" id="UP000230633"/>
    </source>
</evidence>
<dbReference type="InterPro" id="IPR014756">
    <property type="entry name" value="Ig_E-set"/>
</dbReference>
<keyword evidence="4" id="KW-1185">Reference proteome</keyword>
<keyword evidence="3" id="KW-0238">DNA-binding</keyword>
<name>A0AAP9CFL4_9SPIR</name>
<accession>A0AAP9CFL4</accession>
<dbReference type="GO" id="GO:0003677">
    <property type="term" value="F:DNA binding"/>
    <property type="evidence" value="ECO:0007669"/>
    <property type="project" value="UniProtKB-KW"/>
</dbReference>
<dbReference type="Proteomes" id="UP000291995">
    <property type="component" value="Chromosome"/>
</dbReference>
<dbReference type="AlphaFoldDB" id="A0AAP9CFL4"/>
<dbReference type="Proteomes" id="UP000230633">
    <property type="component" value="Chromosome"/>
</dbReference>
<keyword evidence="1" id="KW-0472">Membrane</keyword>
<dbReference type="EMBL" id="CP024333">
    <property type="protein sequence ID" value="ATQ15831.1"/>
    <property type="molecule type" value="Genomic_DNA"/>
</dbReference>
<evidence type="ECO:0000256" key="1">
    <source>
        <dbReference type="SAM" id="Phobius"/>
    </source>
</evidence>
<dbReference type="Gene3D" id="2.60.40.10">
    <property type="entry name" value="Immunoglobulins"/>
    <property type="match status" value="1"/>
</dbReference>
<gene>
    <name evidence="2" type="ORF">CNO13_01290</name>
    <name evidence="3" type="ORF">EZU67_01290</name>
</gene>
<proteinExistence type="predicted"/>
<dbReference type="RefSeq" id="WP_025443596.1">
    <property type="nucleotide sequence ID" value="NZ_AP024371.1"/>
</dbReference>
<dbReference type="GeneID" id="75118299"/>
<reference evidence="5" key="1">
    <citation type="submission" date="2019-03" db="EMBL/GenBank/DDBJ databases">
        <title>Whole genome sequencing of Borrelia miyamotoi strains isolated at the Russian territory.</title>
        <authorList>
            <person name="Kuleshov K.V."/>
            <person name="Platonov A.E."/>
            <person name="Goptar I.A."/>
            <person name="Shipulin G.A."/>
            <person name="Markelov M.L."/>
            <person name="Koetsveld J."/>
            <person name="Kolyasnikova N.M."/>
            <person name="Sarksyan D.S."/>
            <person name="Toporkova M.G."/>
            <person name="Hovius J.W."/>
        </authorList>
    </citation>
    <scope>NUCLEOTIDE SEQUENCE [LARGE SCALE GENOMIC DNA]</scope>
    <source>
        <strain evidence="4">Yekat-1</strain>
        <strain evidence="5">Yekat-76</strain>
    </source>
</reference>